<feature type="region of interest" description="Disordered" evidence="3">
    <location>
        <begin position="89"/>
        <end position="110"/>
    </location>
</feature>
<dbReference type="EMBL" id="CP015250">
    <property type="protein sequence ID" value="AOM10836.1"/>
    <property type="molecule type" value="Genomic_DNA"/>
</dbReference>
<proteinExistence type="predicted"/>
<evidence type="ECO:0000256" key="1">
    <source>
        <dbReference type="ARBA" id="ARBA00004613"/>
    </source>
</evidence>
<keyword evidence="2" id="KW-0964">Secreted</keyword>
<dbReference type="GO" id="GO:0005576">
    <property type="term" value="C:extracellular region"/>
    <property type="evidence" value="ECO:0007669"/>
    <property type="project" value="UniProtKB-SubCell"/>
</dbReference>
<sequence>MEIKVKPEQLEQIAKNISEMQTHSQTIQQNLNQSMFSIQMQWQGATSQHFYGEYMRSMRLMESYIRNLQVTEKELRRIAQKFRQADEEYQKKQNEKLKETHKTEKKHEKSWWEKGVEGAAEFIGVNDAIRAVTGKDPITGKELSTKERLIAAGWTLLNFVPVGKVASLAGKGIKYVASSFGKTIVKAGKGLGEGISMVAGKAGKAAVDGIKTASHKVKEGVNFVASTAKGLANKIGNLWNKGTTTVKTTFLQGNEKIQHAVKTLLEYKWIPGLGKAYVMPGVGMVREMGQHSLKDAYQYMKSVGEKGVKGTSKNLLASNGRFIDSNLESDYGKYLARKAKEGKTTRDRIEWKEARDYWLNDSPMARGNKFNKTVRNRDIYDYHEIHLENGKRLDSYDPFAKEIISRKATDLDMIDEKTYREYLKEMNKKYSAGTKIRSNAYPELDGKPLEGKQILEIPATNKNITDIEKYKEIAKEYRIELRFMGE</sequence>
<organism evidence="5 6">
    <name type="scientific">Bacillus thuringiensis Bt18247</name>
    <dbReference type="NCBI Taxonomy" id="1423143"/>
    <lineage>
        <taxon>Bacteria</taxon>
        <taxon>Bacillati</taxon>
        <taxon>Bacillota</taxon>
        <taxon>Bacilli</taxon>
        <taxon>Bacillales</taxon>
        <taxon>Bacillaceae</taxon>
        <taxon>Bacillus</taxon>
        <taxon>Bacillus cereus group</taxon>
    </lineage>
</organism>
<dbReference type="Pfam" id="PF14449">
    <property type="entry name" value="PT-TG"/>
    <property type="match status" value="1"/>
</dbReference>
<comment type="subcellular location">
    <subcellularLocation>
        <location evidence="1">Secreted</location>
    </subcellularLocation>
</comment>
<dbReference type="SUPFAM" id="SSF140453">
    <property type="entry name" value="EsxAB dimer-like"/>
    <property type="match status" value="1"/>
</dbReference>
<feature type="domain" description="Pre-toxin TG" evidence="4">
    <location>
        <begin position="108"/>
        <end position="174"/>
    </location>
</feature>
<dbReference type="AlphaFoldDB" id="A0A9W3X8J9"/>
<dbReference type="InterPro" id="IPR036689">
    <property type="entry name" value="ESAT-6-like_sf"/>
</dbReference>
<dbReference type="InterPro" id="IPR010310">
    <property type="entry name" value="T7SS_ESAT-6-like"/>
</dbReference>
<dbReference type="Gene3D" id="1.10.287.850">
    <property type="entry name" value="HP0062-like domain"/>
    <property type="match status" value="1"/>
</dbReference>
<dbReference type="NCBIfam" id="TIGR03930">
    <property type="entry name" value="WXG100_ESAT6"/>
    <property type="match status" value="1"/>
</dbReference>
<dbReference type="RefSeq" id="WP_232339739.1">
    <property type="nucleotide sequence ID" value="NZ_CP015250.1"/>
</dbReference>
<protein>
    <recommendedName>
        <fullName evidence="4">Pre-toxin TG domain-containing protein</fullName>
    </recommendedName>
</protein>
<gene>
    <name evidence="5" type="ORF">BTI247_24460</name>
</gene>
<dbReference type="Pfam" id="PF06013">
    <property type="entry name" value="WXG100"/>
    <property type="match status" value="1"/>
</dbReference>
<evidence type="ECO:0000313" key="6">
    <source>
        <dbReference type="Proteomes" id="UP000192743"/>
    </source>
</evidence>
<dbReference type="InterPro" id="IPR027797">
    <property type="entry name" value="PT-TG_dom"/>
</dbReference>
<accession>A0A9W3X8J9</accession>
<name>A0A9W3X8J9_BACTU</name>
<dbReference type="Gene3D" id="1.10.287.700">
    <property type="entry name" value="Helix hairpin bin"/>
    <property type="match status" value="1"/>
</dbReference>
<reference evidence="5 6" key="1">
    <citation type="submission" date="2016-02" db="EMBL/GenBank/DDBJ databases">
        <title>Comparative analysis of three nematocidal Bacillus thuringiensis strains.</title>
        <authorList>
            <person name="Hollensteiner J."/>
            <person name="Kloesener M."/>
            <person name="Bunk B."/>
            <person name="Sproeer C."/>
            <person name="Rosenstiel P."/>
            <person name="Schulte-Iserlohe R."/>
            <person name="Schulenburg H."/>
            <person name="Liesegang H."/>
        </authorList>
    </citation>
    <scope>NUCLEOTIDE SEQUENCE [LARGE SCALE GENOMIC DNA]</scope>
    <source>
        <strain evidence="5 6">Bt18247</strain>
    </source>
</reference>
<evidence type="ECO:0000313" key="5">
    <source>
        <dbReference type="EMBL" id="AOM10836.1"/>
    </source>
</evidence>
<dbReference type="Proteomes" id="UP000192743">
    <property type="component" value="Chromosome"/>
</dbReference>
<evidence type="ECO:0000259" key="4">
    <source>
        <dbReference type="Pfam" id="PF14449"/>
    </source>
</evidence>
<evidence type="ECO:0000256" key="2">
    <source>
        <dbReference type="ARBA" id="ARBA00022525"/>
    </source>
</evidence>
<evidence type="ECO:0000256" key="3">
    <source>
        <dbReference type="SAM" id="MobiDB-lite"/>
    </source>
</evidence>